<dbReference type="EMBL" id="LT907978">
    <property type="protein sequence ID" value="SOB72813.1"/>
    <property type="molecule type" value="Genomic_DNA"/>
</dbReference>
<dbReference type="RefSeq" id="WP_096240789.1">
    <property type="nucleotide sequence ID" value="NZ_LT907978.1"/>
</dbReference>
<evidence type="ECO:0000256" key="1">
    <source>
        <dbReference type="SAM" id="SignalP"/>
    </source>
</evidence>
<keyword evidence="1" id="KW-0732">Signal</keyword>
<reference evidence="3" key="1">
    <citation type="submission" date="2017-09" db="EMBL/GenBank/DDBJ databases">
        <authorList>
            <person name="Shetty A S."/>
        </authorList>
    </citation>
    <scope>NUCLEOTIDE SEQUENCE [LARGE SCALE GENOMIC DNA]</scope>
</reference>
<evidence type="ECO:0000313" key="3">
    <source>
        <dbReference type="Proteomes" id="UP000217549"/>
    </source>
</evidence>
<keyword evidence="2" id="KW-0449">Lipoprotein</keyword>
<organism evidence="2 3">
    <name type="scientific">Anaerobutyricum hallii</name>
    <dbReference type="NCBI Taxonomy" id="39488"/>
    <lineage>
        <taxon>Bacteria</taxon>
        <taxon>Bacillati</taxon>
        <taxon>Bacillota</taxon>
        <taxon>Clostridia</taxon>
        <taxon>Lachnospirales</taxon>
        <taxon>Lachnospiraceae</taxon>
        <taxon>Anaerobutyricum</taxon>
    </lineage>
</organism>
<proteinExistence type="predicted"/>
<name>A0A285PT53_9FIRM</name>
<dbReference type="Pfam" id="PF25682">
    <property type="entry name" value="Phage_VG64"/>
    <property type="match status" value="1"/>
</dbReference>
<gene>
    <name evidence="2" type="ORF">EHLA_2182</name>
</gene>
<feature type="chain" id="PRO_5039171595" evidence="1">
    <location>
        <begin position="21"/>
        <end position="130"/>
    </location>
</feature>
<protein>
    <submittedName>
        <fullName evidence="2">Prokaryotic membrane lipoprotein lipid attachment site profile</fullName>
    </submittedName>
</protein>
<dbReference type="PROSITE" id="PS51257">
    <property type="entry name" value="PROKAR_LIPOPROTEIN"/>
    <property type="match status" value="1"/>
</dbReference>
<evidence type="ECO:0000313" key="2">
    <source>
        <dbReference type="EMBL" id="SOB72813.1"/>
    </source>
</evidence>
<keyword evidence="3" id="KW-1185">Reference proteome</keyword>
<dbReference type="InterPro" id="IPR058243">
    <property type="entry name" value="Phage_VG64"/>
</dbReference>
<accession>A0A285PT53</accession>
<dbReference type="Proteomes" id="UP000217549">
    <property type="component" value="Chromosome I"/>
</dbReference>
<sequence length="130" mass="14392">MKKKILVVATAVMLATGALVGCTEASQVSNNVSQEADNFNVLRRFAVINTRTDKVEFEVVGAFSLDASDSKKISLICEMEDGTYKKQIIGLNRDSMYVIEDLGGAKVNKYKYEVNYIPESIVPFTITNKK</sequence>
<dbReference type="KEGG" id="ehl:EHLA_2182"/>
<feature type="signal peptide" evidence="1">
    <location>
        <begin position="1"/>
        <end position="20"/>
    </location>
</feature>
<dbReference type="AlphaFoldDB" id="A0A285PT53"/>